<name>A0AAD8KPE6_TARER</name>
<keyword evidence="5 8" id="KW-0812">Transmembrane</keyword>
<organism evidence="10 11">
    <name type="scientific">Tagetes erecta</name>
    <name type="common">African marigold</name>
    <dbReference type="NCBI Taxonomy" id="13708"/>
    <lineage>
        <taxon>Eukaryota</taxon>
        <taxon>Viridiplantae</taxon>
        <taxon>Streptophyta</taxon>
        <taxon>Embryophyta</taxon>
        <taxon>Tracheophyta</taxon>
        <taxon>Spermatophyta</taxon>
        <taxon>Magnoliopsida</taxon>
        <taxon>eudicotyledons</taxon>
        <taxon>Gunneridae</taxon>
        <taxon>Pentapetalae</taxon>
        <taxon>asterids</taxon>
        <taxon>campanulids</taxon>
        <taxon>Asterales</taxon>
        <taxon>Asteraceae</taxon>
        <taxon>Asteroideae</taxon>
        <taxon>Heliantheae alliance</taxon>
        <taxon>Tageteae</taxon>
        <taxon>Tagetes</taxon>
    </lineage>
</organism>
<gene>
    <name evidence="10" type="ORF">QVD17_15148</name>
</gene>
<evidence type="ECO:0000256" key="7">
    <source>
        <dbReference type="ARBA" id="ARBA00023136"/>
    </source>
</evidence>
<evidence type="ECO:0000256" key="1">
    <source>
        <dbReference type="ARBA" id="ARBA00004651"/>
    </source>
</evidence>
<dbReference type="PANTHER" id="PTHR36488:SF8">
    <property type="entry name" value="CASP-LIKE PROTEIN 1U1"/>
    <property type="match status" value="1"/>
</dbReference>
<comment type="similarity">
    <text evidence="2 8">Belongs to the Casparian strip membrane proteins (CASP) family.</text>
</comment>
<evidence type="ECO:0000256" key="3">
    <source>
        <dbReference type="ARBA" id="ARBA00011489"/>
    </source>
</evidence>
<feature type="transmembrane region" description="Helical" evidence="8">
    <location>
        <begin position="20"/>
        <end position="41"/>
    </location>
</feature>
<feature type="transmembrane region" description="Helical" evidence="8">
    <location>
        <begin position="143"/>
        <end position="161"/>
    </location>
</feature>
<feature type="transmembrane region" description="Helical" evidence="8">
    <location>
        <begin position="87"/>
        <end position="111"/>
    </location>
</feature>
<accession>A0AAD8KPE6</accession>
<comment type="caution">
    <text evidence="8">Lacks conserved residue(s) required for the propagation of feature annotation.</text>
</comment>
<dbReference type="AlphaFoldDB" id="A0AAD8KPE6"/>
<comment type="subunit">
    <text evidence="3 8">Homodimer and heterodimers.</text>
</comment>
<feature type="domain" description="Casparian strip membrane protein" evidence="9">
    <location>
        <begin position="17"/>
        <end position="95"/>
    </location>
</feature>
<dbReference type="Proteomes" id="UP001229421">
    <property type="component" value="Unassembled WGS sequence"/>
</dbReference>
<comment type="subcellular location">
    <subcellularLocation>
        <location evidence="1 8">Cell membrane</location>
        <topology evidence="1 8">Multi-pass membrane protein</topology>
    </subcellularLocation>
</comment>
<comment type="caution">
    <text evidence="10">The sequence shown here is derived from an EMBL/GenBank/DDBJ whole genome shotgun (WGS) entry which is preliminary data.</text>
</comment>
<evidence type="ECO:0000256" key="8">
    <source>
        <dbReference type="RuleBase" id="RU361233"/>
    </source>
</evidence>
<dbReference type="Pfam" id="PF04535">
    <property type="entry name" value="CASP_dom"/>
    <property type="match status" value="1"/>
</dbReference>
<sequence>MGEEKLTNIISIKRWRVTTIVILLRVLALFATATATIVMALNKETHTFAVATIGNTPVKLAITAKFQHMPANLMFVIANGVATLHSLLMITIMCFVMIAAVCGAATTVAFIGELARHGNAHARWNKVCDNFERYCDQASGAMLASYIGVLFLMLVNVINVFEHGRLMSPSKSPLSA</sequence>
<evidence type="ECO:0000256" key="5">
    <source>
        <dbReference type="ARBA" id="ARBA00022692"/>
    </source>
</evidence>
<evidence type="ECO:0000259" key="9">
    <source>
        <dbReference type="Pfam" id="PF04535"/>
    </source>
</evidence>
<dbReference type="GO" id="GO:0005886">
    <property type="term" value="C:plasma membrane"/>
    <property type="evidence" value="ECO:0007669"/>
    <property type="project" value="UniProtKB-SubCell"/>
</dbReference>
<dbReference type="InterPro" id="IPR006702">
    <property type="entry name" value="CASP_dom"/>
</dbReference>
<keyword evidence="11" id="KW-1185">Reference proteome</keyword>
<dbReference type="PANTHER" id="PTHR36488">
    <property type="entry name" value="CASP-LIKE PROTEIN 1U1"/>
    <property type="match status" value="1"/>
</dbReference>
<evidence type="ECO:0000313" key="10">
    <source>
        <dbReference type="EMBL" id="KAK1426474.1"/>
    </source>
</evidence>
<dbReference type="InterPro" id="IPR006459">
    <property type="entry name" value="CASP/CASPL"/>
</dbReference>
<keyword evidence="7 8" id="KW-0472">Membrane</keyword>
<dbReference type="EMBL" id="JAUHHV010000004">
    <property type="protein sequence ID" value="KAK1426474.1"/>
    <property type="molecule type" value="Genomic_DNA"/>
</dbReference>
<dbReference type="NCBIfam" id="TIGR01569">
    <property type="entry name" value="A_tha_TIGR01569"/>
    <property type="match status" value="2"/>
</dbReference>
<evidence type="ECO:0000256" key="2">
    <source>
        <dbReference type="ARBA" id="ARBA00007651"/>
    </source>
</evidence>
<keyword evidence="6 8" id="KW-1133">Transmembrane helix</keyword>
<protein>
    <recommendedName>
        <fullName evidence="8">CASP-like protein</fullName>
    </recommendedName>
</protein>
<evidence type="ECO:0000256" key="4">
    <source>
        <dbReference type="ARBA" id="ARBA00022475"/>
    </source>
</evidence>
<reference evidence="10" key="1">
    <citation type="journal article" date="2023" name="bioRxiv">
        <title>Improved chromosome-level genome assembly for marigold (Tagetes erecta).</title>
        <authorList>
            <person name="Jiang F."/>
            <person name="Yuan L."/>
            <person name="Wang S."/>
            <person name="Wang H."/>
            <person name="Xu D."/>
            <person name="Wang A."/>
            <person name="Fan W."/>
        </authorList>
    </citation>
    <scope>NUCLEOTIDE SEQUENCE</scope>
    <source>
        <strain evidence="10">WSJ</strain>
        <tissue evidence="10">Leaf</tissue>
    </source>
</reference>
<keyword evidence="4 8" id="KW-1003">Cell membrane</keyword>
<proteinExistence type="inferred from homology"/>
<evidence type="ECO:0000256" key="6">
    <source>
        <dbReference type="ARBA" id="ARBA00022989"/>
    </source>
</evidence>
<evidence type="ECO:0000313" key="11">
    <source>
        <dbReference type="Proteomes" id="UP001229421"/>
    </source>
</evidence>
<dbReference type="InterPro" id="IPR044173">
    <property type="entry name" value="CASPL"/>
</dbReference>